<dbReference type="PANTHER" id="PTHR12834:SF12">
    <property type="entry name" value="SIGNAL RECOGNITION PARTICLE 9 KDA PROTEIN"/>
    <property type="match status" value="1"/>
</dbReference>
<dbReference type="InterPro" id="IPR039432">
    <property type="entry name" value="SRP9_dom"/>
</dbReference>
<evidence type="ECO:0000256" key="7">
    <source>
        <dbReference type="ARBA" id="ARBA00023274"/>
    </source>
</evidence>
<dbReference type="EMBL" id="OV696689">
    <property type="protein sequence ID" value="CAH1263613.1"/>
    <property type="molecule type" value="Genomic_DNA"/>
</dbReference>
<dbReference type="GO" id="GO:0008312">
    <property type="term" value="F:7S RNA binding"/>
    <property type="evidence" value="ECO:0007669"/>
    <property type="project" value="InterPro"/>
</dbReference>
<evidence type="ECO:0000256" key="1">
    <source>
        <dbReference type="ARBA" id="ARBA00004496"/>
    </source>
</evidence>
<keyword evidence="4 10" id="KW-0963">Cytoplasm</keyword>
<evidence type="ECO:0000313" key="13">
    <source>
        <dbReference type="Proteomes" id="UP000838412"/>
    </source>
</evidence>
<evidence type="ECO:0000313" key="12">
    <source>
        <dbReference type="EMBL" id="CAH1263613.1"/>
    </source>
</evidence>
<keyword evidence="5 10" id="KW-0694">RNA-binding</keyword>
<dbReference type="GO" id="GO:0005786">
    <property type="term" value="C:signal recognition particle, endoplasmic reticulum targeting"/>
    <property type="evidence" value="ECO:0007669"/>
    <property type="project" value="UniProtKB-KW"/>
</dbReference>
<evidence type="ECO:0000256" key="3">
    <source>
        <dbReference type="ARBA" id="ARBA00020414"/>
    </source>
</evidence>
<dbReference type="OrthoDB" id="360923at2759"/>
<dbReference type="Proteomes" id="UP000838412">
    <property type="component" value="Chromosome 4"/>
</dbReference>
<dbReference type="PANTHER" id="PTHR12834">
    <property type="entry name" value="SIGNAL RECOGNITION PARTICLE 9 KDA PROTEIN"/>
    <property type="match status" value="1"/>
</dbReference>
<dbReference type="InterPro" id="IPR009018">
    <property type="entry name" value="Signal_recog_particle_SRP9/14"/>
</dbReference>
<evidence type="ECO:0000256" key="5">
    <source>
        <dbReference type="ARBA" id="ARBA00022884"/>
    </source>
</evidence>
<evidence type="ECO:0000259" key="11">
    <source>
        <dbReference type="Pfam" id="PF05486"/>
    </source>
</evidence>
<evidence type="ECO:0000256" key="6">
    <source>
        <dbReference type="ARBA" id="ARBA00023135"/>
    </source>
</evidence>
<dbReference type="Gene3D" id="3.30.720.10">
    <property type="entry name" value="Signal recognition particle alu RNA binding heterodimer, srp9/1"/>
    <property type="match status" value="1"/>
</dbReference>
<keyword evidence="13" id="KW-1185">Reference proteome</keyword>
<comment type="similarity">
    <text evidence="2 10">Belongs to the SRP9 family.</text>
</comment>
<dbReference type="PIRSF" id="PIRSF017029">
    <property type="entry name" value="Signal_recog_particle_SRP9"/>
    <property type="match status" value="1"/>
</dbReference>
<gene>
    <name evidence="12" type="primary">SRP9</name>
    <name evidence="12" type="ORF">BLAG_LOCUS18254</name>
</gene>
<keyword evidence="7 10" id="KW-0687">Ribonucleoprotein</keyword>
<dbReference type="GO" id="GO:0045900">
    <property type="term" value="P:negative regulation of translational elongation"/>
    <property type="evidence" value="ECO:0007669"/>
    <property type="project" value="InterPro"/>
</dbReference>
<protein>
    <recommendedName>
        <fullName evidence="3 10">Signal recognition particle 9 kDa protein</fullName>
        <shortName evidence="10">SRP9</shortName>
    </recommendedName>
</protein>
<dbReference type="Pfam" id="PF05486">
    <property type="entry name" value="SRP9-21"/>
    <property type="match status" value="1"/>
</dbReference>
<name>A0A8J9ZX47_BRALA</name>
<keyword evidence="6 10" id="KW-0733">Signal recognition particle</keyword>
<organism evidence="12 13">
    <name type="scientific">Branchiostoma lanceolatum</name>
    <name type="common">Common lancelet</name>
    <name type="synonym">Amphioxus lanceolatum</name>
    <dbReference type="NCBI Taxonomy" id="7740"/>
    <lineage>
        <taxon>Eukaryota</taxon>
        <taxon>Metazoa</taxon>
        <taxon>Chordata</taxon>
        <taxon>Cephalochordata</taxon>
        <taxon>Leptocardii</taxon>
        <taxon>Amphioxiformes</taxon>
        <taxon>Branchiostomatidae</taxon>
        <taxon>Branchiostoma</taxon>
    </lineage>
</organism>
<dbReference type="AlphaFoldDB" id="A0A8J9ZX47"/>
<reference evidence="12" key="1">
    <citation type="submission" date="2022-01" db="EMBL/GenBank/DDBJ databases">
        <authorList>
            <person name="Braso-Vives M."/>
        </authorList>
    </citation>
    <scope>NUCLEOTIDE SEQUENCE</scope>
</reference>
<dbReference type="GO" id="GO:0006614">
    <property type="term" value="P:SRP-dependent cotranslational protein targeting to membrane"/>
    <property type="evidence" value="ECO:0007669"/>
    <property type="project" value="InterPro"/>
</dbReference>
<evidence type="ECO:0000256" key="2">
    <source>
        <dbReference type="ARBA" id="ARBA00009193"/>
    </source>
</evidence>
<evidence type="ECO:0000256" key="10">
    <source>
        <dbReference type="PIRNR" id="PIRNR017029"/>
    </source>
</evidence>
<accession>A0A8J9ZX47</accession>
<dbReference type="FunFam" id="3.30.720.10:FF:000001">
    <property type="entry name" value="Signal recognition particle 9 kDa protein"/>
    <property type="match status" value="1"/>
</dbReference>
<dbReference type="GO" id="GO:0005829">
    <property type="term" value="C:cytosol"/>
    <property type="evidence" value="ECO:0007669"/>
    <property type="project" value="UniProtKB-ARBA"/>
</dbReference>
<comment type="subcellular location">
    <subcellularLocation>
        <location evidence="1 10">Cytoplasm</location>
    </subcellularLocation>
</comment>
<comment type="function">
    <text evidence="8 10">Component of the signal recognition particle (SRP) complex, a ribonucleoprotein complex that mediates the cotranslational targeting of secretory and membrane proteins to the endoplasmic reticulum (ER). SRP9 together with SRP14 and the Alu portion of the SRP RNA, constitutes the elongation arrest domain of SRP. The complex of SRP9 and SRP14 is required for SRP RNA binding.</text>
</comment>
<dbReference type="OMA" id="DPMKVRF"/>
<proteinExistence type="inferred from homology"/>
<feature type="domain" description="SRP9" evidence="11">
    <location>
        <begin position="5"/>
        <end position="72"/>
    </location>
</feature>
<dbReference type="InterPro" id="IPR039914">
    <property type="entry name" value="SRP9-like"/>
</dbReference>
<evidence type="ECO:0000256" key="4">
    <source>
        <dbReference type="ARBA" id="ARBA00022490"/>
    </source>
</evidence>
<comment type="subunit">
    <text evidence="9">Heterodimer with SRP14; binds RNA as heterodimer. Component of a signal recognition particle complex that consists of a 7SL RNA molecule of 300 nucleotides and six protein subunits: SRP72, SRP68, SRP54, SRP19, SRP14 and SRP9.</text>
</comment>
<evidence type="ECO:0000256" key="9">
    <source>
        <dbReference type="ARBA" id="ARBA00065190"/>
    </source>
</evidence>
<dbReference type="InterPro" id="IPR008832">
    <property type="entry name" value="SRP9"/>
</dbReference>
<evidence type="ECO:0000256" key="8">
    <source>
        <dbReference type="ARBA" id="ARBA00045462"/>
    </source>
</evidence>
<sequence length="78" mass="9214">MTYITSWEEFAKAAERLYQADPVKCRFVVKYRHCDGKLVLKVTDDQVCLQYRTEHAQDVKKLEKLNSLMMRLMATKQA</sequence>
<dbReference type="SUPFAM" id="SSF54762">
    <property type="entry name" value="Signal recognition particle alu RNA binding heterodimer, SRP9/14"/>
    <property type="match status" value="1"/>
</dbReference>